<sequence length="844" mass="91416">MSRSRCASALAQIGKGITSGAYVSSTGATREGFRNAGNFAAELRTDQDSFLTPLRNLGQRTFSAWVKHRTAAPCPLPRGTLAPFPRGTNVMGQLPELAQVGSKSAPRTFRRGFANAPKKNGFENFYPKNKRPNRGSKKKPDETPPRGEEEGQSLGDILANKTTQQLLITGALLSFTAMTFLLDRPEAQEISFQEFKNKLLEKGMVEKIEVLNKTIAKVYVRPNGASGEMGLVPNPNGQSSYKFFFNIGSVESFERKLEEAQDIMGVDPRRYLPVVYSSEMSWQTEVVRLAPTLLLFAGWLWFTRRQMGGGMGGGGGGMGGGRGIFSVGKAAVGTLDKNAKTKVMFKDVAGCDEAKAEVMEFVSFLKNPGKYKDLGGKMPKGALLVGPPGTGKTLLAKAIAGEAKVPFFSCAGSEFVEMFVGVGASRVRNLFSMARKAAPCIIFIDEFDALGASRTLRSGSGMMGGEESTNTINQMLTEMDGFEDNTGIVVLAATNRPAVLDEALTRPGRFDRILHLPLPGIQGRVQILQVHARNKSIVGDVDWERIARGCAGWTGADIMNLMNEAAITAIREGLENVEERHIVDALEKLKRDAISAGGQKVETAGGKSSDAEEIGPLLQTSICLHEAGRALIGYLTPYFDDLQKVTVFPGGRPTGHTSFVPQESHLESGVMTRGYLTSQMVVCLAGRAAEKLILGEDLVSTAATTHLADANLIARQMVMRFGFSERIGPVSLMGGHDEVYLRTDRAQVAVADISPETAEVVLEEVIALIEAAEAKAMYGLKENRELLIALSERLKKEHTLTGAEVEAMCEEHGAKPYWDVSLKGFEWDKEGNLVYPERPAEAAN</sequence>
<dbReference type="Pfam" id="PF00004">
    <property type="entry name" value="AAA"/>
    <property type="match status" value="1"/>
</dbReference>
<dbReference type="PANTHER" id="PTHR43655">
    <property type="entry name" value="ATP-DEPENDENT PROTEASE"/>
    <property type="match status" value="1"/>
</dbReference>
<dbReference type="InterPro" id="IPR003959">
    <property type="entry name" value="ATPase_AAA_core"/>
</dbReference>
<dbReference type="FunFam" id="3.40.50.300:FF:000001">
    <property type="entry name" value="ATP-dependent zinc metalloprotease FtsH"/>
    <property type="match status" value="1"/>
</dbReference>
<dbReference type="InterPro" id="IPR011546">
    <property type="entry name" value="Pept_M41_FtsH_extracell"/>
</dbReference>
<comment type="similarity">
    <text evidence="3">In the C-terminal section; belongs to the peptidase M41 family.</text>
</comment>
<evidence type="ECO:0000256" key="5">
    <source>
        <dbReference type="ARBA" id="ARBA00022670"/>
    </source>
</evidence>
<evidence type="ECO:0000256" key="8">
    <source>
        <dbReference type="ARBA" id="ARBA00022741"/>
    </source>
</evidence>
<evidence type="ECO:0000256" key="2">
    <source>
        <dbReference type="ARBA" id="ARBA00004370"/>
    </source>
</evidence>
<dbReference type="GO" id="GO:0005524">
    <property type="term" value="F:ATP binding"/>
    <property type="evidence" value="ECO:0007669"/>
    <property type="project" value="UniProtKB-KW"/>
</dbReference>
<dbReference type="InterPro" id="IPR003593">
    <property type="entry name" value="AAA+_ATPase"/>
</dbReference>
<dbReference type="Pfam" id="PF01434">
    <property type="entry name" value="Peptidase_M41"/>
    <property type="match status" value="1"/>
</dbReference>
<feature type="compositionally biased region" description="Basic and acidic residues" evidence="15">
    <location>
        <begin position="138"/>
        <end position="149"/>
    </location>
</feature>
<comment type="similarity">
    <text evidence="4">In the N-terminal section; belongs to the AAA ATPase family.</text>
</comment>
<evidence type="ECO:0000256" key="12">
    <source>
        <dbReference type="ARBA" id="ARBA00022989"/>
    </source>
</evidence>
<dbReference type="GO" id="GO:0016887">
    <property type="term" value="F:ATP hydrolysis activity"/>
    <property type="evidence" value="ECO:0007669"/>
    <property type="project" value="InterPro"/>
</dbReference>
<evidence type="ECO:0000256" key="3">
    <source>
        <dbReference type="ARBA" id="ARBA00010044"/>
    </source>
</evidence>
<evidence type="ECO:0000256" key="1">
    <source>
        <dbReference type="ARBA" id="ARBA00001947"/>
    </source>
</evidence>
<dbReference type="InterPro" id="IPR050928">
    <property type="entry name" value="ATP-dep_Zn_Metalloprotease"/>
</dbReference>
<evidence type="ECO:0000256" key="7">
    <source>
        <dbReference type="ARBA" id="ARBA00022723"/>
    </source>
</evidence>
<proteinExistence type="inferred from homology"/>
<dbReference type="PROSITE" id="PS00674">
    <property type="entry name" value="AAA"/>
    <property type="match status" value="1"/>
</dbReference>
<dbReference type="InterPro" id="IPR041569">
    <property type="entry name" value="AAA_lid_3"/>
</dbReference>
<dbReference type="GO" id="GO:0010304">
    <property type="term" value="P:PSII associated light-harvesting complex II catabolic process"/>
    <property type="evidence" value="ECO:0007669"/>
    <property type="project" value="UniProtKB-ARBA"/>
</dbReference>
<dbReference type="AlphaFoldDB" id="A0A7S0WQC1"/>
<keyword evidence="14" id="KW-0472">Membrane</keyword>
<dbReference type="SUPFAM" id="SSF52540">
    <property type="entry name" value="P-loop containing nucleoside triphosphate hydrolases"/>
    <property type="match status" value="1"/>
</dbReference>
<evidence type="ECO:0000256" key="11">
    <source>
        <dbReference type="ARBA" id="ARBA00022840"/>
    </source>
</evidence>
<keyword evidence="12" id="KW-1133">Transmembrane helix</keyword>
<evidence type="ECO:0000313" key="17">
    <source>
        <dbReference type="EMBL" id="CAD8677974.1"/>
    </source>
</evidence>
<accession>A0A7S0WQC1</accession>
<feature type="region of interest" description="Disordered" evidence="15">
    <location>
        <begin position="101"/>
        <end position="152"/>
    </location>
</feature>
<evidence type="ECO:0000256" key="14">
    <source>
        <dbReference type="ARBA" id="ARBA00023136"/>
    </source>
</evidence>
<evidence type="ECO:0000256" key="10">
    <source>
        <dbReference type="ARBA" id="ARBA00022833"/>
    </source>
</evidence>
<comment type="cofactor">
    <cofactor evidence="1">
        <name>Zn(2+)</name>
        <dbReference type="ChEBI" id="CHEBI:29105"/>
    </cofactor>
</comment>
<keyword evidence="10" id="KW-0862">Zinc</keyword>
<dbReference type="Pfam" id="PF17862">
    <property type="entry name" value="AAA_lid_3"/>
    <property type="match status" value="1"/>
</dbReference>
<organism evidence="17">
    <name type="scientific">Pyramimonas obovata</name>
    <dbReference type="NCBI Taxonomy" id="1411642"/>
    <lineage>
        <taxon>Eukaryota</taxon>
        <taxon>Viridiplantae</taxon>
        <taxon>Chlorophyta</taxon>
        <taxon>Pyramimonadophyceae</taxon>
        <taxon>Pyramimonadales</taxon>
        <taxon>Pyramimonadaceae</taxon>
        <taxon>Pyramimonas</taxon>
        <taxon>Pyramimonas incertae sedis</taxon>
    </lineage>
</organism>
<dbReference type="Gene3D" id="3.40.50.300">
    <property type="entry name" value="P-loop containing nucleotide triphosphate hydrolases"/>
    <property type="match status" value="1"/>
</dbReference>
<dbReference type="InterPro" id="IPR003960">
    <property type="entry name" value="ATPase_AAA_CS"/>
</dbReference>
<name>A0A7S0WQC1_9CHLO</name>
<dbReference type="SMART" id="SM00382">
    <property type="entry name" value="AAA"/>
    <property type="match status" value="1"/>
</dbReference>
<protein>
    <recommendedName>
        <fullName evidence="16">AAA+ ATPase domain-containing protein</fullName>
    </recommendedName>
</protein>
<evidence type="ECO:0000256" key="15">
    <source>
        <dbReference type="SAM" id="MobiDB-lite"/>
    </source>
</evidence>
<evidence type="ECO:0000259" key="16">
    <source>
        <dbReference type="SMART" id="SM00382"/>
    </source>
</evidence>
<dbReference type="InterPro" id="IPR027417">
    <property type="entry name" value="P-loop_NTPase"/>
</dbReference>
<evidence type="ECO:0000256" key="6">
    <source>
        <dbReference type="ARBA" id="ARBA00022692"/>
    </source>
</evidence>
<keyword evidence="6" id="KW-0812">Transmembrane</keyword>
<dbReference type="Gene3D" id="1.10.8.60">
    <property type="match status" value="1"/>
</dbReference>
<evidence type="ECO:0000256" key="13">
    <source>
        <dbReference type="ARBA" id="ARBA00023049"/>
    </source>
</evidence>
<dbReference type="GO" id="GO:0008270">
    <property type="term" value="F:zinc ion binding"/>
    <property type="evidence" value="ECO:0007669"/>
    <property type="project" value="InterPro"/>
</dbReference>
<dbReference type="InterPro" id="IPR000642">
    <property type="entry name" value="Peptidase_M41"/>
</dbReference>
<feature type="domain" description="AAA+ ATPase" evidence="16">
    <location>
        <begin position="378"/>
        <end position="520"/>
    </location>
</feature>
<keyword evidence="13" id="KW-0482">Metalloprotease</keyword>
<feature type="compositionally biased region" description="Basic residues" evidence="15">
    <location>
        <begin position="128"/>
        <end position="137"/>
    </location>
</feature>
<comment type="subcellular location">
    <subcellularLocation>
        <location evidence="2">Membrane</location>
    </subcellularLocation>
</comment>
<dbReference type="InterPro" id="IPR037219">
    <property type="entry name" value="Peptidase_M41-like"/>
</dbReference>
<evidence type="ECO:0000256" key="4">
    <source>
        <dbReference type="ARBA" id="ARBA00010550"/>
    </source>
</evidence>
<keyword evidence="7" id="KW-0479">Metal-binding</keyword>
<dbReference type="EMBL" id="HBFA01027320">
    <property type="protein sequence ID" value="CAD8677974.1"/>
    <property type="molecule type" value="Transcribed_RNA"/>
</dbReference>
<dbReference type="Gene3D" id="3.40.1690.20">
    <property type="match status" value="1"/>
</dbReference>
<dbReference type="SUPFAM" id="SSF140990">
    <property type="entry name" value="FtsH protease domain-like"/>
    <property type="match status" value="1"/>
</dbReference>
<dbReference type="GO" id="GO:0004176">
    <property type="term" value="F:ATP-dependent peptidase activity"/>
    <property type="evidence" value="ECO:0007669"/>
    <property type="project" value="InterPro"/>
</dbReference>
<dbReference type="Pfam" id="PF06480">
    <property type="entry name" value="FtsH_ext"/>
    <property type="match status" value="1"/>
</dbReference>
<gene>
    <name evidence="17" type="ORF">POBO1169_LOCUS13856</name>
</gene>
<keyword evidence="11" id="KW-0067">ATP-binding</keyword>
<dbReference type="GO" id="GO:0034982">
    <property type="term" value="P:mitochondrial protein processing"/>
    <property type="evidence" value="ECO:0007669"/>
    <property type="project" value="TreeGrafter"/>
</dbReference>
<dbReference type="GO" id="GO:0005745">
    <property type="term" value="C:m-AAA complex"/>
    <property type="evidence" value="ECO:0007669"/>
    <property type="project" value="TreeGrafter"/>
</dbReference>
<dbReference type="CDD" id="cd19501">
    <property type="entry name" value="RecA-like_FtsH"/>
    <property type="match status" value="1"/>
</dbReference>
<reference evidence="17" key="1">
    <citation type="submission" date="2021-01" db="EMBL/GenBank/DDBJ databases">
        <authorList>
            <person name="Corre E."/>
            <person name="Pelletier E."/>
            <person name="Niang G."/>
            <person name="Scheremetjew M."/>
            <person name="Finn R."/>
            <person name="Kale V."/>
            <person name="Holt S."/>
            <person name="Cochrane G."/>
            <person name="Meng A."/>
            <person name="Brown T."/>
            <person name="Cohen L."/>
        </authorList>
    </citation>
    <scope>NUCLEOTIDE SEQUENCE</scope>
    <source>
        <strain evidence="17">CCMP722</strain>
    </source>
</reference>
<keyword evidence="5" id="KW-0645">Protease</keyword>
<dbReference type="Gene3D" id="1.20.58.760">
    <property type="entry name" value="Peptidase M41"/>
    <property type="match status" value="1"/>
</dbReference>
<keyword evidence="8" id="KW-0547">Nucleotide-binding</keyword>
<dbReference type="GO" id="GO:0004222">
    <property type="term" value="F:metalloendopeptidase activity"/>
    <property type="evidence" value="ECO:0007669"/>
    <property type="project" value="InterPro"/>
</dbReference>
<dbReference type="FunFam" id="1.10.8.60:FF:000001">
    <property type="entry name" value="ATP-dependent zinc metalloprotease FtsH"/>
    <property type="match status" value="1"/>
</dbReference>
<keyword evidence="9" id="KW-0378">Hydrolase</keyword>
<dbReference type="GO" id="GO:0009535">
    <property type="term" value="C:chloroplast thylakoid membrane"/>
    <property type="evidence" value="ECO:0007669"/>
    <property type="project" value="TreeGrafter"/>
</dbReference>
<dbReference type="PANTHER" id="PTHR43655:SF19">
    <property type="entry name" value="ATP-DEPENDENT ZINC METALLOPROTEASE FTSH 12, CHLOROPLASTIC"/>
    <property type="match status" value="1"/>
</dbReference>
<evidence type="ECO:0000256" key="9">
    <source>
        <dbReference type="ARBA" id="ARBA00022801"/>
    </source>
</evidence>